<feature type="binding site" evidence="3">
    <location>
        <position position="304"/>
    </location>
    <ligand>
        <name>Zn(2+)</name>
        <dbReference type="ChEBI" id="CHEBI:29105"/>
    </ligand>
</feature>
<proteinExistence type="inferred from homology"/>
<comment type="caution">
    <text evidence="7">The sequence shown here is derived from an EMBL/GenBank/DDBJ whole genome shotgun (WGS) entry which is preliminary data.</text>
</comment>
<dbReference type="GO" id="GO:0019843">
    <property type="term" value="F:rRNA binding"/>
    <property type="evidence" value="ECO:0007669"/>
    <property type="project" value="UniProtKB-KW"/>
</dbReference>
<dbReference type="InterPro" id="IPR004881">
    <property type="entry name" value="Ribosome_biogen_GTPase_RsgA"/>
</dbReference>
<keyword evidence="3" id="KW-0963">Cytoplasm</keyword>
<feature type="compositionally biased region" description="Basic and acidic residues" evidence="4">
    <location>
        <begin position="13"/>
        <end position="31"/>
    </location>
</feature>
<feature type="binding site" evidence="3">
    <location>
        <position position="306"/>
    </location>
    <ligand>
        <name>Zn(2+)</name>
        <dbReference type="ChEBI" id="CHEBI:29105"/>
    </ligand>
</feature>
<dbReference type="Gene3D" id="1.10.40.50">
    <property type="entry name" value="Probable gtpase engc, domain 3"/>
    <property type="match status" value="1"/>
</dbReference>
<dbReference type="CDD" id="cd01854">
    <property type="entry name" value="YjeQ_EngC"/>
    <property type="match status" value="1"/>
</dbReference>
<dbReference type="GO" id="GO:0005737">
    <property type="term" value="C:cytoplasm"/>
    <property type="evidence" value="ECO:0007669"/>
    <property type="project" value="UniProtKB-SubCell"/>
</dbReference>
<feature type="domain" description="EngC GTPase" evidence="5">
    <location>
        <begin position="124"/>
        <end position="273"/>
    </location>
</feature>
<evidence type="ECO:0000313" key="7">
    <source>
        <dbReference type="EMBL" id="TPE52010.1"/>
    </source>
</evidence>
<dbReference type="GO" id="GO:0042274">
    <property type="term" value="P:ribosomal small subunit biogenesis"/>
    <property type="evidence" value="ECO:0007669"/>
    <property type="project" value="UniProtKB-UniRule"/>
</dbReference>
<feature type="binding site" evidence="3">
    <location>
        <begin position="217"/>
        <end position="225"/>
    </location>
    <ligand>
        <name>GTP</name>
        <dbReference type="ChEBI" id="CHEBI:37565"/>
    </ligand>
</feature>
<dbReference type="EC" id="3.6.1.-" evidence="3"/>
<evidence type="ECO:0000256" key="3">
    <source>
        <dbReference type="HAMAP-Rule" id="MF_01820"/>
    </source>
</evidence>
<dbReference type="InterPro" id="IPR010914">
    <property type="entry name" value="RsgA_GTPase_dom"/>
</dbReference>
<dbReference type="NCBIfam" id="TIGR00157">
    <property type="entry name" value="ribosome small subunit-dependent GTPase A"/>
    <property type="match status" value="1"/>
</dbReference>
<feature type="region of interest" description="Disordered" evidence="4">
    <location>
        <begin position="1"/>
        <end position="37"/>
    </location>
</feature>
<dbReference type="PANTHER" id="PTHR32120:SF11">
    <property type="entry name" value="SMALL RIBOSOMAL SUBUNIT BIOGENESIS GTPASE RSGA 1, MITOCHONDRIAL-RELATED"/>
    <property type="match status" value="1"/>
</dbReference>
<dbReference type="PROSITE" id="PS51721">
    <property type="entry name" value="G_CP"/>
    <property type="match status" value="1"/>
</dbReference>
<feature type="binding site" evidence="3">
    <location>
        <position position="299"/>
    </location>
    <ligand>
        <name>Zn(2+)</name>
        <dbReference type="ChEBI" id="CHEBI:29105"/>
    </ligand>
</feature>
<dbReference type="Pfam" id="PF03193">
    <property type="entry name" value="RsgA_GTPase"/>
    <property type="match status" value="1"/>
</dbReference>
<keyword evidence="3" id="KW-0690">Ribosome biogenesis</keyword>
<comment type="function">
    <text evidence="3">One of several proteins that assist in the late maturation steps of the functional core of the 30S ribosomal subunit. Helps release RbfA from mature subunits. May play a role in the assembly of ribosomal proteins into the subunit. Circularly permuted GTPase that catalyzes slow GTP hydrolysis, GTPase activity is stimulated by the 30S ribosomal subunit.</text>
</comment>
<dbReference type="RefSeq" id="WP_140588440.1">
    <property type="nucleotide sequence ID" value="NZ_VFRR01000013.1"/>
</dbReference>
<comment type="cofactor">
    <cofactor evidence="3">
        <name>Zn(2+)</name>
        <dbReference type="ChEBI" id="CHEBI:29105"/>
    </cofactor>
    <text evidence="3">Binds 1 zinc ion per subunit.</text>
</comment>
<dbReference type="OrthoDB" id="9809485at2"/>
<dbReference type="GO" id="GO:0046872">
    <property type="term" value="F:metal ion binding"/>
    <property type="evidence" value="ECO:0007669"/>
    <property type="project" value="UniProtKB-KW"/>
</dbReference>
<keyword evidence="1 3" id="KW-0547">Nucleotide-binding</keyword>
<comment type="similarity">
    <text evidence="3">Belongs to the TRAFAC class YlqF/YawG GTPase family. RsgA subfamily.</text>
</comment>
<protein>
    <recommendedName>
        <fullName evidence="3">Small ribosomal subunit biogenesis GTPase RsgA</fullName>
        <ecNumber evidence="3">3.6.1.-</ecNumber>
    </recommendedName>
</protein>
<name>A0A501WUB9_9GAMM</name>
<evidence type="ECO:0000256" key="1">
    <source>
        <dbReference type="ARBA" id="ARBA00022741"/>
    </source>
</evidence>
<dbReference type="InterPro" id="IPR027417">
    <property type="entry name" value="P-loop_NTPase"/>
</dbReference>
<dbReference type="InterPro" id="IPR012340">
    <property type="entry name" value="NA-bd_OB-fold"/>
</dbReference>
<dbReference type="EMBL" id="VFRR01000013">
    <property type="protein sequence ID" value="TPE52010.1"/>
    <property type="molecule type" value="Genomic_DNA"/>
</dbReference>
<keyword evidence="3" id="KW-0862">Zinc</keyword>
<dbReference type="Gene3D" id="2.40.50.140">
    <property type="entry name" value="Nucleic acid-binding proteins"/>
    <property type="match status" value="1"/>
</dbReference>
<comment type="subcellular location">
    <subcellularLocation>
        <location evidence="3">Cytoplasm</location>
    </subcellularLocation>
</comment>
<keyword evidence="2 3" id="KW-0342">GTP-binding</keyword>
<evidence type="ECO:0000256" key="4">
    <source>
        <dbReference type="SAM" id="MobiDB-lite"/>
    </source>
</evidence>
<reference evidence="7 8" key="1">
    <citation type="submission" date="2019-06" db="EMBL/GenBank/DDBJ databases">
        <title>A novel bacterium of genus Marinomonas, isolated from coastal sand.</title>
        <authorList>
            <person name="Huang H."/>
            <person name="Mo K."/>
            <person name="Hu Y."/>
        </authorList>
    </citation>
    <scope>NUCLEOTIDE SEQUENCE [LARGE SCALE GENOMIC DNA]</scope>
    <source>
        <strain evidence="7 8">HB171799</strain>
    </source>
</reference>
<dbReference type="InterPro" id="IPR030378">
    <property type="entry name" value="G_CP_dom"/>
</dbReference>
<dbReference type="PANTHER" id="PTHR32120">
    <property type="entry name" value="SMALL RIBOSOMAL SUBUNIT BIOGENESIS GTPASE RSGA"/>
    <property type="match status" value="1"/>
</dbReference>
<evidence type="ECO:0000259" key="6">
    <source>
        <dbReference type="PROSITE" id="PS51721"/>
    </source>
</evidence>
<dbReference type="Proteomes" id="UP000315901">
    <property type="component" value="Unassembled WGS sequence"/>
</dbReference>
<evidence type="ECO:0000259" key="5">
    <source>
        <dbReference type="PROSITE" id="PS50936"/>
    </source>
</evidence>
<keyword evidence="3" id="KW-0479">Metal-binding</keyword>
<dbReference type="GO" id="GO:0003924">
    <property type="term" value="F:GTPase activity"/>
    <property type="evidence" value="ECO:0007669"/>
    <property type="project" value="UniProtKB-UniRule"/>
</dbReference>
<organism evidence="7 8">
    <name type="scientific">Maribrevibacterium harenarium</name>
    <dbReference type="NCBI Taxonomy" id="2589817"/>
    <lineage>
        <taxon>Bacteria</taxon>
        <taxon>Pseudomonadati</taxon>
        <taxon>Pseudomonadota</taxon>
        <taxon>Gammaproteobacteria</taxon>
        <taxon>Oceanospirillales</taxon>
        <taxon>Oceanospirillaceae</taxon>
        <taxon>Maribrevibacterium</taxon>
    </lineage>
</organism>
<evidence type="ECO:0000313" key="8">
    <source>
        <dbReference type="Proteomes" id="UP000315901"/>
    </source>
</evidence>
<dbReference type="HAMAP" id="MF_01820">
    <property type="entry name" value="GTPase_RsgA"/>
    <property type="match status" value="1"/>
</dbReference>
<dbReference type="NCBIfam" id="NF008931">
    <property type="entry name" value="PRK12288.1"/>
    <property type="match status" value="1"/>
</dbReference>
<dbReference type="AlphaFoldDB" id="A0A501WUB9"/>
<keyword evidence="3" id="KW-0699">rRNA-binding</keyword>
<sequence length="347" mass="39033">MSKRKLSKQQTWRIERIHKERTERAQKRDQQAQELLQSSDLGPETRGIILSHFGTQVEVEGIEGEFLGIRTRCNLRANLGQLVTGDAVTWRPSQLEGGVVVARDERKTLLQRPDMHGRLKPVAANIDYIVVVVATEPEAHANLIDRYLVAAETVDIEPVILLNKSDLLTEAHQNTLIPLLDSYRQLGYRVLHTSTTNDQGMAELLTFLSGKISVFVGQSGVGKSSLINTLLPDENINVGELSTKRRKGTHTTTTARLFHMPCGGDLIDSPGIREFGLWHISEQELLEGFRELREHIGYCRFRDCQHEKEPGCAILAALDAGTISQARFQSFIRIRQSIRDNDAFNSY</sequence>
<feature type="binding site" evidence="3">
    <location>
        <begin position="163"/>
        <end position="166"/>
    </location>
    <ligand>
        <name>GTP</name>
        <dbReference type="ChEBI" id="CHEBI:37565"/>
    </ligand>
</feature>
<gene>
    <name evidence="3 7" type="primary">rsgA</name>
    <name evidence="7" type="ORF">FJM67_08545</name>
</gene>
<dbReference type="Gene3D" id="3.40.50.300">
    <property type="entry name" value="P-loop containing nucleotide triphosphate hydrolases"/>
    <property type="match status" value="1"/>
</dbReference>
<dbReference type="GO" id="GO:0005525">
    <property type="term" value="F:GTP binding"/>
    <property type="evidence" value="ECO:0007669"/>
    <property type="project" value="UniProtKB-UniRule"/>
</dbReference>
<keyword evidence="8" id="KW-1185">Reference proteome</keyword>
<feature type="binding site" evidence="3">
    <location>
        <position position="312"/>
    </location>
    <ligand>
        <name>Zn(2+)</name>
        <dbReference type="ChEBI" id="CHEBI:29105"/>
    </ligand>
</feature>
<feature type="domain" description="CP-type G" evidence="6">
    <location>
        <begin position="116"/>
        <end position="275"/>
    </location>
</feature>
<dbReference type="PROSITE" id="PS50936">
    <property type="entry name" value="ENGC_GTPASE"/>
    <property type="match status" value="1"/>
</dbReference>
<evidence type="ECO:0000256" key="2">
    <source>
        <dbReference type="ARBA" id="ARBA00023134"/>
    </source>
</evidence>
<keyword evidence="3 7" id="KW-0378">Hydrolase</keyword>
<comment type="subunit">
    <text evidence="3">Monomer. Associates with 30S ribosomal subunit, binds 16S rRNA.</text>
</comment>
<accession>A0A501WUB9</accession>
<dbReference type="SUPFAM" id="SSF52540">
    <property type="entry name" value="P-loop containing nucleoside triphosphate hydrolases"/>
    <property type="match status" value="1"/>
</dbReference>
<keyword evidence="3" id="KW-0694">RNA-binding</keyword>